<dbReference type="EMBL" id="SRLO01000367">
    <property type="protein sequence ID" value="TNN58919.1"/>
    <property type="molecule type" value="Genomic_DNA"/>
</dbReference>
<dbReference type="AlphaFoldDB" id="A0A4Z2GZK3"/>
<gene>
    <name evidence="2" type="ORF">EYF80_030832</name>
</gene>
<accession>A0A4Z2GZK3</accession>
<evidence type="ECO:0000256" key="1">
    <source>
        <dbReference type="SAM" id="MobiDB-lite"/>
    </source>
</evidence>
<evidence type="ECO:0000313" key="3">
    <source>
        <dbReference type="Proteomes" id="UP000314294"/>
    </source>
</evidence>
<organism evidence="2 3">
    <name type="scientific">Liparis tanakae</name>
    <name type="common">Tanaka's snailfish</name>
    <dbReference type="NCBI Taxonomy" id="230148"/>
    <lineage>
        <taxon>Eukaryota</taxon>
        <taxon>Metazoa</taxon>
        <taxon>Chordata</taxon>
        <taxon>Craniata</taxon>
        <taxon>Vertebrata</taxon>
        <taxon>Euteleostomi</taxon>
        <taxon>Actinopterygii</taxon>
        <taxon>Neopterygii</taxon>
        <taxon>Teleostei</taxon>
        <taxon>Neoteleostei</taxon>
        <taxon>Acanthomorphata</taxon>
        <taxon>Eupercaria</taxon>
        <taxon>Perciformes</taxon>
        <taxon>Cottioidei</taxon>
        <taxon>Cottales</taxon>
        <taxon>Liparidae</taxon>
        <taxon>Liparis</taxon>
    </lineage>
</organism>
<comment type="caution">
    <text evidence="2">The sequence shown here is derived from an EMBL/GenBank/DDBJ whole genome shotgun (WGS) entry which is preliminary data.</text>
</comment>
<dbReference type="Proteomes" id="UP000314294">
    <property type="component" value="Unassembled WGS sequence"/>
</dbReference>
<name>A0A4Z2GZK3_9TELE</name>
<feature type="compositionally biased region" description="Basic residues" evidence="1">
    <location>
        <begin position="1"/>
        <end position="22"/>
    </location>
</feature>
<evidence type="ECO:0000313" key="2">
    <source>
        <dbReference type="EMBL" id="TNN58919.1"/>
    </source>
</evidence>
<feature type="region of interest" description="Disordered" evidence="1">
    <location>
        <begin position="1"/>
        <end position="30"/>
    </location>
</feature>
<protein>
    <submittedName>
        <fullName evidence="2">Uncharacterized protein</fullName>
    </submittedName>
</protein>
<reference evidence="2 3" key="1">
    <citation type="submission" date="2019-03" db="EMBL/GenBank/DDBJ databases">
        <title>First draft genome of Liparis tanakae, snailfish: a comprehensive survey of snailfish specific genes.</title>
        <authorList>
            <person name="Kim W."/>
            <person name="Song I."/>
            <person name="Jeong J.-H."/>
            <person name="Kim D."/>
            <person name="Kim S."/>
            <person name="Ryu S."/>
            <person name="Song J.Y."/>
            <person name="Lee S.K."/>
        </authorList>
    </citation>
    <scope>NUCLEOTIDE SEQUENCE [LARGE SCALE GENOMIC DNA]</scope>
    <source>
        <tissue evidence="2">Muscle</tissue>
    </source>
</reference>
<keyword evidence="3" id="KW-1185">Reference proteome</keyword>
<sequence>MKRQGAKYIQRRAGKTRRRRGHGSALPAAAAHHNTETCNTRIYICQDVTVPVRDTVAIIFASTLSPPSDFKPMTLLLKGPASAEQRFNVGEVFFPAPPAQGNVQPSLKEPDLLMVRVFSSSDMQEFLSRLSVQGSKETS</sequence>
<proteinExistence type="predicted"/>